<protein>
    <recommendedName>
        <fullName evidence="14">Cytochrome P450</fullName>
    </recommendedName>
</protein>
<name>A0A7M7KPJ0_VARDE</name>
<dbReference type="InterPro" id="IPR001128">
    <property type="entry name" value="Cyt_P450"/>
</dbReference>
<dbReference type="RefSeq" id="XP_022670000.1">
    <property type="nucleotide sequence ID" value="XM_022814265.1"/>
</dbReference>
<dbReference type="PROSITE" id="PS00086">
    <property type="entry name" value="CYTOCHROME_P450"/>
    <property type="match status" value="1"/>
</dbReference>
<comment type="similarity">
    <text evidence="3 10">Belongs to the cytochrome P450 family.</text>
</comment>
<dbReference type="EnsemblMetazoa" id="XM_022814265">
    <property type="protein sequence ID" value="XP_022670000"/>
    <property type="gene ID" value="LOC111253965"/>
</dbReference>
<keyword evidence="7 10" id="KW-0503">Monooxygenase</keyword>
<evidence type="ECO:0008006" key="14">
    <source>
        <dbReference type="Google" id="ProtNLM"/>
    </source>
</evidence>
<dbReference type="Gene3D" id="1.10.630.10">
    <property type="entry name" value="Cytochrome P450"/>
    <property type="match status" value="1"/>
</dbReference>
<evidence type="ECO:0000313" key="13">
    <source>
        <dbReference type="Proteomes" id="UP000594260"/>
    </source>
</evidence>
<sequence length="535" mass="60943">MMLPQSTTLLTLVSRIFFTTAITFAVAIVIGFAFLRYWRNKTYRFLKEFPGWFEPIPLIRHLCFHYSILNSCKGTGIPYGVYLNDMLQGMTFMWLLKNKGAVVSYVAGEPRLLLLQADHVEKILTHPRNLRKGFGYDFMAPWLSGSILLTAGTRWKAKRRLLVPAFHFHVLDEFSSVINKYARVFVNRVLTKDREDDLVQFISALTLDIVCGAIMGVSIHSQTSQSGQKYLQGISRLSELIILRMQNILHWSDWIYQFSEAGQEFYSILDSVHGFTDRIIDDRKAKLLSNPKSLSTTASSTASKPKAFLDVMLQLYLAGEMSAEDIRYEADALVFAGHDTTSMALTYAIYLIGLHHDVQQKLQQEVDALIEGKNLDRNDISSEEVRSLKYMDMVLKESQRIYPSVPSIGRVLDDDMQIDGKTVPRGTNISVDLFGLHRDPTVFPCPEEFIPERFGADAASRKPFTFVPFSAGPRNCIGQRFALLEEKITLCHLLARYDWISLDPRDKLQLVSNIVLRPRSKIRVVFRARKTSCLA</sequence>
<keyword evidence="13" id="KW-1185">Reference proteome</keyword>
<dbReference type="GO" id="GO:0005506">
    <property type="term" value="F:iron ion binding"/>
    <property type="evidence" value="ECO:0007669"/>
    <property type="project" value="InterPro"/>
</dbReference>
<evidence type="ECO:0000256" key="6">
    <source>
        <dbReference type="ARBA" id="ARBA00023004"/>
    </source>
</evidence>
<evidence type="ECO:0000256" key="7">
    <source>
        <dbReference type="ARBA" id="ARBA00023033"/>
    </source>
</evidence>
<keyword evidence="11" id="KW-1133">Transmembrane helix</keyword>
<keyword evidence="9 10" id="KW-0479">Metal-binding</keyword>
<evidence type="ECO:0000256" key="10">
    <source>
        <dbReference type="RuleBase" id="RU000461"/>
    </source>
</evidence>
<keyword evidence="6 9" id="KW-0408">Iron</keyword>
<dbReference type="OrthoDB" id="6504453at2759"/>
<dbReference type="CDD" id="cd20628">
    <property type="entry name" value="CYP4"/>
    <property type="match status" value="1"/>
</dbReference>
<evidence type="ECO:0000256" key="2">
    <source>
        <dbReference type="ARBA" id="ARBA00004586"/>
    </source>
</evidence>
<dbReference type="GO" id="GO:0020037">
    <property type="term" value="F:heme binding"/>
    <property type="evidence" value="ECO:0007669"/>
    <property type="project" value="InterPro"/>
</dbReference>
<dbReference type="InParanoid" id="A0A7M7KPJ0"/>
<dbReference type="GeneID" id="111253965"/>
<feature type="binding site" description="axial binding residue" evidence="9">
    <location>
        <position position="476"/>
    </location>
    <ligand>
        <name>heme</name>
        <dbReference type="ChEBI" id="CHEBI:30413"/>
    </ligand>
    <ligandPart>
        <name>Fe</name>
        <dbReference type="ChEBI" id="CHEBI:18248"/>
    </ligandPart>
</feature>
<keyword evidence="5" id="KW-0256">Endoplasmic reticulum</keyword>
<evidence type="ECO:0000256" key="8">
    <source>
        <dbReference type="ARBA" id="ARBA00023136"/>
    </source>
</evidence>
<dbReference type="Pfam" id="PF00067">
    <property type="entry name" value="p450"/>
    <property type="match status" value="1"/>
</dbReference>
<dbReference type="InterPro" id="IPR002401">
    <property type="entry name" value="Cyt_P450_E_grp-I"/>
</dbReference>
<keyword evidence="8 11" id="KW-0472">Membrane</keyword>
<dbReference type="GO" id="GO:0005789">
    <property type="term" value="C:endoplasmic reticulum membrane"/>
    <property type="evidence" value="ECO:0007669"/>
    <property type="project" value="UniProtKB-SubCell"/>
</dbReference>
<evidence type="ECO:0000256" key="3">
    <source>
        <dbReference type="ARBA" id="ARBA00010617"/>
    </source>
</evidence>
<feature type="transmembrane region" description="Helical" evidence="11">
    <location>
        <begin position="12"/>
        <end position="35"/>
    </location>
</feature>
<accession>A0A7M7KPJ0</accession>
<keyword evidence="10" id="KW-0560">Oxidoreductase</keyword>
<reference evidence="12" key="1">
    <citation type="submission" date="2021-01" db="UniProtKB">
        <authorList>
            <consortium name="EnsemblMetazoa"/>
        </authorList>
    </citation>
    <scope>IDENTIFICATION</scope>
</reference>
<dbReference type="PANTHER" id="PTHR24291:SF189">
    <property type="entry name" value="CYTOCHROME P450 4C3-RELATED"/>
    <property type="match status" value="1"/>
</dbReference>
<dbReference type="Proteomes" id="UP000594260">
    <property type="component" value="Unplaced"/>
</dbReference>
<dbReference type="KEGG" id="vde:111253965"/>
<evidence type="ECO:0000313" key="12">
    <source>
        <dbReference type="EnsemblMetazoa" id="XP_022670000"/>
    </source>
</evidence>
<dbReference type="InterPro" id="IPR050196">
    <property type="entry name" value="Cytochrome_P450_Monoox"/>
</dbReference>
<keyword evidence="4 9" id="KW-0349">Heme</keyword>
<organism evidence="12 13">
    <name type="scientific">Varroa destructor</name>
    <name type="common">Honeybee mite</name>
    <dbReference type="NCBI Taxonomy" id="109461"/>
    <lineage>
        <taxon>Eukaryota</taxon>
        <taxon>Metazoa</taxon>
        <taxon>Ecdysozoa</taxon>
        <taxon>Arthropoda</taxon>
        <taxon>Chelicerata</taxon>
        <taxon>Arachnida</taxon>
        <taxon>Acari</taxon>
        <taxon>Parasitiformes</taxon>
        <taxon>Mesostigmata</taxon>
        <taxon>Gamasina</taxon>
        <taxon>Dermanyssoidea</taxon>
        <taxon>Varroidae</taxon>
        <taxon>Varroa</taxon>
    </lineage>
</organism>
<keyword evidence="11" id="KW-0812">Transmembrane</keyword>
<dbReference type="SUPFAM" id="SSF48264">
    <property type="entry name" value="Cytochrome P450"/>
    <property type="match status" value="1"/>
</dbReference>
<comment type="cofactor">
    <cofactor evidence="1 9">
        <name>heme</name>
        <dbReference type="ChEBI" id="CHEBI:30413"/>
    </cofactor>
</comment>
<dbReference type="GO" id="GO:0004497">
    <property type="term" value="F:monooxygenase activity"/>
    <property type="evidence" value="ECO:0007669"/>
    <property type="project" value="UniProtKB-KW"/>
</dbReference>
<dbReference type="PRINTS" id="PR00385">
    <property type="entry name" value="P450"/>
</dbReference>
<dbReference type="AlphaFoldDB" id="A0A7M7KPJ0"/>
<proteinExistence type="inferred from homology"/>
<evidence type="ECO:0000256" key="1">
    <source>
        <dbReference type="ARBA" id="ARBA00001971"/>
    </source>
</evidence>
<dbReference type="OMA" id="EIEIMIY"/>
<dbReference type="PANTHER" id="PTHR24291">
    <property type="entry name" value="CYTOCHROME P450 FAMILY 4"/>
    <property type="match status" value="1"/>
</dbReference>
<dbReference type="GO" id="GO:0016705">
    <property type="term" value="F:oxidoreductase activity, acting on paired donors, with incorporation or reduction of molecular oxygen"/>
    <property type="evidence" value="ECO:0007669"/>
    <property type="project" value="InterPro"/>
</dbReference>
<dbReference type="SMR" id="A0A7M7KPJ0"/>
<comment type="subcellular location">
    <subcellularLocation>
        <location evidence="2">Endoplasmic reticulum membrane</location>
    </subcellularLocation>
</comment>
<dbReference type="InterPro" id="IPR017972">
    <property type="entry name" value="Cyt_P450_CS"/>
</dbReference>
<dbReference type="InterPro" id="IPR036396">
    <property type="entry name" value="Cyt_P450_sf"/>
</dbReference>
<evidence type="ECO:0000256" key="4">
    <source>
        <dbReference type="ARBA" id="ARBA00022617"/>
    </source>
</evidence>
<evidence type="ECO:0000256" key="11">
    <source>
        <dbReference type="SAM" id="Phobius"/>
    </source>
</evidence>
<evidence type="ECO:0000256" key="5">
    <source>
        <dbReference type="ARBA" id="ARBA00022824"/>
    </source>
</evidence>
<evidence type="ECO:0000256" key="9">
    <source>
        <dbReference type="PIRSR" id="PIRSR602401-1"/>
    </source>
</evidence>
<dbReference type="PRINTS" id="PR00463">
    <property type="entry name" value="EP450I"/>
</dbReference>